<dbReference type="RefSeq" id="WP_072844526.1">
    <property type="nucleotide sequence ID" value="NZ_FNAB01000001.1"/>
</dbReference>
<organism evidence="2 3">
    <name type="scientific">Rhodococcus tukisamuensis</name>
    <dbReference type="NCBI Taxonomy" id="168276"/>
    <lineage>
        <taxon>Bacteria</taxon>
        <taxon>Bacillati</taxon>
        <taxon>Actinomycetota</taxon>
        <taxon>Actinomycetes</taxon>
        <taxon>Mycobacteriales</taxon>
        <taxon>Nocardiaceae</taxon>
        <taxon>Rhodococcus</taxon>
    </lineage>
</organism>
<evidence type="ECO:0000313" key="2">
    <source>
        <dbReference type="EMBL" id="SDC55922.1"/>
    </source>
</evidence>
<keyword evidence="1" id="KW-0732">Signal</keyword>
<proteinExistence type="predicted"/>
<name>A0A1G6MK61_9NOCA</name>
<sequence>MKNHWGNRALAVLVAGSLIGTVAACASGDDAEQGKLAGDVALDGLPKAPPVKLPAAWDGMAGGLFQFTSVHPTYTENGILTVSPVDEPVIWSWDGRATTLKPKTDADKIEIDDSLVVARDGKWYPVTVWRGTKNAAGLGEAVTTSYVTTWNEQGESIFQGEVDLGVQLENRGWRGIDGMLVHEVSLNEKFRSSAHTVVLDPMTGKVSRGAMPEDYPTVRAEDGLSRTNPALTIVHPTPDAPGRITNTKTGKVTEMPVENPCGDPIASSVVSSFDGRYLAIGKRVIDTKTDAATCLDPAGTPSLTAITSDGVGYGRGKRNGSDVTISYDFAKKTIAILPEAMVAPSFVGPDDVAVVAPPLGKQDLTGVYRTAT</sequence>
<protein>
    <submittedName>
        <fullName evidence="2">Uncharacterized protein</fullName>
    </submittedName>
</protein>
<evidence type="ECO:0000313" key="3">
    <source>
        <dbReference type="Proteomes" id="UP000199417"/>
    </source>
</evidence>
<feature type="signal peptide" evidence="1">
    <location>
        <begin position="1"/>
        <end position="26"/>
    </location>
</feature>
<keyword evidence="3" id="KW-1185">Reference proteome</keyword>
<dbReference type="AlphaFoldDB" id="A0A1G6MK61"/>
<gene>
    <name evidence="2" type="ORF">SAMN05444580_101212</name>
</gene>
<evidence type="ECO:0000256" key="1">
    <source>
        <dbReference type="SAM" id="SignalP"/>
    </source>
</evidence>
<dbReference type="Proteomes" id="UP000199417">
    <property type="component" value="Unassembled WGS sequence"/>
</dbReference>
<feature type="chain" id="PRO_5011660478" evidence="1">
    <location>
        <begin position="27"/>
        <end position="372"/>
    </location>
</feature>
<reference evidence="2 3" key="1">
    <citation type="submission" date="2016-10" db="EMBL/GenBank/DDBJ databases">
        <authorList>
            <person name="de Groot N.N."/>
        </authorList>
    </citation>
    <scope>NUCLEOTIDE SEQUENCE [LARGE SCALE GENOMIC DNA]</scope>
    <source>
        <strain evidence="2 3">JCM 11308</strain>
    </source>
</reference>
<dbReference type="PROSITE" id="PS51257">
    <property type="entry name" value="PROKAR_LIPOPROTEIN"/>
    <property type="match status" value="1"/>
</dbReference>
<dbReference type="EMBL" id="FNAB01000001">
    <property type="protein sequence ID" value="SDC55922.1"/>
    <property type="molecule type" value="Genomic_DNA"/>
</dbReference>
<accession>A0A1G6MK61</accession>